<accession>A0A1C3JV15</accession>
<dbReference type="EMBL" id="FLRA01000023">
    <property type="protein sequence ID" value="SBT18929.1"/>
    <property type="molecule type" value="Genomic_DNA"/>
</dbReference>
<organism evidence="2 5">
    <name type="scientific">Marinomonas gallaica</name>
    <dbReference type="NCBI Taxonomy" id="1806667"/>
    <lineage>
        <taxon>Bacteria</taxon>
        <taxon>Pseudomonadati</taxon>
        <taxon>Pseudomonadota</taxon>
        <taxon>Gammaproteobacteria</taxon>
        <taxon>Oceanospirillales</taxon>
        <taxon>Oceanospirillaceae</taxon>
        <taxon>Marinomonas</taxon>
    </lineage>
</organism>
<dbReference type="RefSeq" id="WP_067038126.1">
    <property type="nucleotide sequence ID" value="NZ_FLRA01000023.1"/>
</dbReference>
<feature type="domain" description="Transposase IS200-like" evidence="1">
    <location>
        <begin position="16"/>
        <end position="122"/>
    </location>
</feature>
<proteinExistence type="predicted"/>
<dbReference type="Proteomes" id="UP000092840">
    <property type="component" value="Unassembled WGS sequence"/>
</dbReference>
<dbReference type="InterPro" id="IPR036515">
    <property type="entry name" value="Transposase_17_sf"/>
</dbReference>
<reference evidence="3 4" key="1">
    <citation type="submission" date="2016-06" db="EMBL/GenBank/DDBJ databases">
        <authorList>
            <person name="Rodrigo-Torres L."/>
            <person name="Arahal D.R."/>
        </authorList>
    </citation>
    <scope>NUCLEOTIDE SEQUENCE [LARGE SCALE GENOMIC DNA]</scope>
    <source>
        <strain evidence="3 4">CECT 5116</strain>
    </source>
</reference>
<evidence type="ECO:0000313" key="2">
    <source>
        <dbReference type="EMBL" id="SBT18929.1"/>
    </source>
</evidence>
<sequence>MYVKGHSALRRGRQCTESDVFHVVIKTRNNHPFFNDFYLARSLVKTLMFCEEHCFCRTVAFCIMPDHVHWLVQPLNKSLSKLIYSVKKQTSSERLKWARSFYDCGIRNESQLINTARYIIANPKRAGIVASVNDYPHWDCIYVS</sequence>
<dbReference type="Gene3D" id="3.30.70.1290">
    <property type="entry name" value="Transposase IS200-like"/>
    <property type="match status" value="1"/>
</dbReference>
<dbReference type="NCBIfam" id="NF047646">
    <property type="entry name" value="REP_Tyr_transpos"/>
    <property type="match status" value="1"/>
</dbReference>
<dbReference type="PANTHER" id="PTHR36966:SF1">
    <property type="entry name" value="REP-ASSOCIATED TYROSINE TRANSPOSASE"/>
    <property type="match status" value="1"/>
</dbReference>
<dbReference type="Proteomes" id="UP000092871">
    <property type="component" value="Unassembled WGS sequence"/>
</dbReference>
<protein>
    <submittedName>
        <fullName evidence="2">Transposase IS200 like protein</fullName>
    </submittedName>
</protein>
<evidence type="ECO:0000313" key="3">
    <source>
        <dbReference type="EMBL" id="SBT21884.1"/>
    </source>
</evidence>
<dbReference type="AlphaFoldDB" id="A0A1C3JV15"/>
<dbReference type="InterPro" id="IPR002686">
    <property type="entry name" value="Transposase_17"/>
</dbReference>
<dbReference type="GO" id="GO:0043565">
    <property type="term" value="F:sequence-specific DNA binding"/>
    <property type="evidence" value="ECO:0007669"/>
    <property type="project" value="TreeGrafter"/>
</dbReference>
<gene>
    <name evidence="2" type="ORF">MGA5115_03090</name>
    <name evidence="3" type="ORF">MGA5116_02494</name>
</gene>
<dbReference type="GO" id="GO:0006313">
    <property type="term" value="P:DNA transposition"/>
    <property type="evidence" value="ECO:0007669"/>
    <property type="project" value="InterPro"/>
</dbReference>
<evidence type="ECO:0000259" key="1">
    <source>
        <dbReference type="SMART" id="SM01321"/>
    </source>
</evidence>
<dbReference type="PANTHER" id="PTHR36966">
    <property type="entry name" value="REP-ASSOCIATED TYROSINE TRANSPOSASE"/>
    <property type="match status" value="1"/>
</dbReference>
<name>A0A1C3JV15_9GAMM</name>
<dbReference type="SUPFAM" id="SSF143422">
    <property type="entry name" value="Transposase IS200-like"/>
    <property type="match status" value="1"/>
</dbReference>
<dbReference type="GO" id="GO:0004803">
    <property type="term" value="F:transposase activity"/>
    <property type="evidence" value="ECO:0007669"/>
    <property type="project" value="InterPro"/>
</dbReference>
<dbReference type="EMBL" id="FLRB01000013">
    <property type="protein sequence ID" value="SBT21884.1"/>
    <property type="molecule type" value="Genomic_DNA"/>
</dbReference>
<evidence type="ECO:0000313" key="5">
    <source>
        <dbReference type="Proteomes" id="UP000092871"/>
    </source>
</evidence>
<reference evidence="2 5" key="2">
    <citation type="submission" date="2016-06" db="EMBL/GenBank/DDBJ databases">
        <authorList>
            <person name="Kjaerup R.B."/>
            <person name="Dalgaard T.S."/>
            <person name="Juul-Madsen H.R."/>
        </authorList>
    </citation>
    <scope>NUCLEOTIDE SEQUENCE [LARGE SCALE GENOMIC DNA]</scope>
    <source>
        <strain evidence="2 5">CECT 5115</strain>
    </source>
</reference>
<evidence type="ECO:0000313" key="4">
    <source>
        <dbReference type="Proteomes" id="UP000092840"/>
    </source>
</evidence>
<dbReference type="OrthoDB" id="9794403at2"/>
<dbReference type="InterPro" id="IPR052715">
    <property type="entry name" value="RAYT_transposase"/>
</dbReference>
<dbReference type="Pfam" id="PF01797">
    <property type="entry name" value="Y1_Tnp"/>
    <property type="match status" value="1"/>
</dbReference>
<keyword evidence="4" id="KW-1185">Reference proteome</keyword>
<dbReference type="SMART" id="SM01321">
    <property type="entry name" value="Y1_Tnp"/>
    <property type="match status" value="1"/>
</dbReference>